<dbReference type="EMBL" id="CM002871">
    <property type="protein sequence ID" value="KFK39238.1"/>
    <property type="molecule type" value="Genomic_DNA"/>
</dbReference>
<reference evidence="5" key="1">
    <citation type="journal article" date="2015" name="Nat. Plants">
        <title>Genome expansion of Arabis alpina linked with retrotransposition and reduced symmetric DNA methylation.</title>
        <authorList>
            <person name="Willing E.M."/>
            <person name="Rawat V."/>
            <person name="Mandakova T."/>
            <person name="Maumus F."/>
            <person name="James G.V."/>
            <person name="Nordstroem K.J."/>
            <person name="Becker C."/>
            <person name="Warthmann N."/>
            <person name="Chica C."/>
            <person name="Szarzynska B."/>
            <person name="Zytnicki M."/>
            <person name="Albani M.C."/>
            <person name="Kiefer C."/>
            <person name="Bergonzi S."/>
            <person name="Castaings L."/>
            <person name="Mateos J.L."/>
            <person name="Berns M.C."/>
            <person name="Bujdoso N."/>
            <person name="Piofczyk T."/>
            <person name="de Lorenzo L."/>
            <person name="Barrero-Sicilia C."/>
            <person name="Mateos I."/>
            <person name="Piednoel M."/>
            <person name="Hagmann J."/>
            <person name="Chen-Min-Tao R."/>
            <person name="Iglesias-Fernandez R."/>
            <person name="Schuster S.C."/>
            <person name="Alonso-Blanco C."/>
            <person name="Roudier F."/>
            <person name="Carbonero P."/>
            <person name="Paz-Ares J."/>
            <person name="Davis S.J."/>
            <person name="Pecinka A."/>
            <person name="Quesneville H."/>
            <person name="Colot V."/>
            <person name="Lysak M.A."/>
            <person name="Weigel D."/>
            <person name="Coupland G."/>
            <person name="Schneeberger K."/>
        </authorList>
    </citation>
    <scope>NUCLEOTIDE SEQUENCE [LARGE SCALE GENOMIC DNA]</scope>
    <source>
        <strain evidence="5">cv. Pajares</strain>
    </source>
</reference>
<feature type="domain" description="Plastid division protein CDP1-like 2nd alpha solenoid" evidence="2">
    <location>
        <begin position="367"/>
        <end position="487"/>
    </location>
</feature>
<dbReference type="Proteomes" id="UP000029120">
    <property type="component" value="Chromosome 3"/>
</dbReference>
<dbReference type="InterPro" id="IPR058032">
    <property type="entry name" value="CDP1-like_a_solenoid_1"/>
</dbReference>
<dbReference type="GO" id="GO:0009706">
    <property type="term" value="C:chloroplast inner membrane"/>
    <property type="evidence" value="ECO:0007669"/>
    <property type="project" value="TreeGrafter"/>
</dbReference>
<evidence type="ECO:0000313" key="5">
    <source>
        <dbReference type="Proteomes" id="UP000029120"/>
    </source>
</evidence>
<feature type="domain" description="Plastid division protein CDP1-like 1st alpha solenoid" evidence="3">
    <location>
        <begin position="173"/>
        <end position="319"/>
    </location>
</feature>
<dbReference type="Pfam" id="PF23468">
    <property type="entry name" value="ARC6"/>
    <property type="match status" value="1"/>
</dbReference>
<dbReference type="InterPro" id="IPR057137">
    <property type="entry name" value="CDP1-like_a_solenoid_2"/>
</dbReference>
<dbReference type="eggNOG" id="ENOG502QT67">
    <property type="taxonomic scope" value="Eukaryota"/>
</dbReference>
<evidence type="ECO:0000313" key="4">
    <source>
        <dbReference type="EMBL" id="KFK39238.1"/>
    </source>
</evidence>
<proteinExistence type="predicted"/>
<name>A0A087HAT6_ARAAL</name>
<dbReference type="GO" id="GO:0010020">
    <property type="term" value="P:chloroplast fission"/>
    <property type="evidence" value="ECO:0007669"/>
    <property type="project" value="EnsemblPlants"/>
</dbReference>
<evidence type="ECO:0000259" key="2">
    <source>
        <dbReference type="Pfam" id="PF23468"/>
    </source>
</evidence>
<organism evidence="4 5">
    <name type="scientific">Arabis alpina</name>
    <name type="common">Alpine rock-cress</name>
    <dbReference type="NCBI Taxonomy" id="50452"/>
    <lineage>
        <taxon>Eukaryota</taxon>
        <taxon>Viridiplantae</taxon>
        <taxon>Streptophyta</taxon>
        <taxon>Embryophyta</taxon>
        <taxon>Tracheophyta</taxon>
        <taxon>Spermatophyta</taxon>
        <taxon>Magnoliopsida</taxon>
        <taxon>eudicotyledons</taxon>
        <taxon>Gunneridae</taxon>
        <taxon>Pentapetalae</taxon>
        <taxon>rosids</taxon>
        <taxon>malvids</taxon>
        <taxon>Brassicales</taxon>
        <taxon>Brassicaceae</taxon>
        <taxon>Arabideae</taxon>
        <taxon>Arabis</taxon>
    </lineage>
</organism>
<dbReference type="OMA" id="IVKSVMH"/>
<keyword evidence="5" id="KW-1185">Reference proteome</keyword>
<dbReference type="InterPro" id="IPR025344">
    <property type="entry name" value="CDP1-like_IMS"/>
</dbReference>
<gene>
    <name evidence="4" type="ordered locus">AALP_Aa3g218300</name>
</gene>
<evidence type="ECO:0000259" key="1">
    <source>
        <dbReference type="Pfam" id="PF13355"/>
    </source>
</evidence>
<dbReference type="Gramene" id="KFK39238">
    <property type="protein sequence ID" value="KFK39238"/>
    <property type="gene ID" value="AALP_AA3G218300"/>
</dbReference>
<dbReference type="Pfam" id="PF13355">
    <property type="entry name" value="ARC6-like_IMS"/>
    <property type="match status" value="1"/>
</dbReference>
<dbReference type="PANTHER" id="PTHR33925:SF2">
    <property type="entry name" value="PLASTID DIVISION PROTEIN CDP1, CHLOROPLASTIC"/>
    <property type="match status" value="1"/>
</dbReference>
<feature type="domain" description="Plastid division protein CDP1-like IMS" evidence="1">
    <location>
        <begin position="695"/>
        <end position="812"/>
    </location>
</feature>
<accession>A0A087HAT6</accession>
<dbReference type="AlphaFoldDB" id="A0A087HAT6"/>
<sequence>MPVSYTFPVLPSSSSCLLCGISNRGSSVFVDRPEVQISIFISEFGESDRSRLSLRRIPREGRGRLNATGGGAGGTHVVVDNAPSRTSSLAASSSTIEIPVTCYQLIGVSDQAEKDEVVKSVINLKKADAEEGYTMEAAVARQDLLMDVRDKLLFEPEYAGNIKEKVAPKSPLRIPWAWLPGALCLLQEVGEEKLVLDIGRAALRHLDSKSYIHDIFLSMALAECAIAKAAFEANKVSQGFEALARAQSFLKSKVTLGKLALLTQIEESLEELAPPCTLDLLGLPRSPENAERRRGAIAALRELLRQGLDVEASCQIEDWPCFLGQAISRLLAVEIVDLLPWDSLAITRKTKKSLESHNQRVVIDFNCFYMVLVAHIAVGFSGKQNDMINKAKTICECLIASEGVDLKFEEAFCSFLLKQGSEAEALEKLKQLESNSDSAVRNSILGKESRSTSASPSLEVWLTESVLANFPDTRGCSPSLTNYFRAEKKYPDSKKMGSPSIINHKTNQRPLSTKQFVNSSLHLCTAVEQLTPTDLQSPVVSAKNIDENSASMPSVQLKRNLGLQQNKIWDGWLSHSSLIKRVSVVALLGCTVFFSLKLTGIRSGRLQSLPTWISAKPHSESDSFQWKTESGNFRRNLASVNRNGVVGNIRSLLDMFKMHHGEHSDALYLKSSGLAATLSHPMSEVLKRPMVTEDAEELVRQWENTKAEALGPTHQVYRLSELLDEFMLVQWQTLAETAKAKSCYWRFVLLHLEILQADIFPDGIAGEVAEIEALIEEAAELVDESQPKNAKYCSTYKIRYTLKKQEDGSWKFCESDIQIQE</sequence>
<dbReference type="InterPro" id="IPR044685">
    <property type="entry name" value="CPD1-like"/>
</dbReference>
<dbReference type="OrthoDB" id="1708707at2759"/>
<dbReference type="Pfam" id="PF25515">
    <property type="entry name" value="Arm_PDR"/>
    <property type="match status" value="1"/>
</dbReference>
<evidence type="ECO:0000259" key="3">
    <source>
        <dbReference type="Pfam" id="PF25515"/>
    </source>
</evidence>
<dbReference type="PANTHER" id="PTHR33925">
    <property type="entry name" value="PLASTID DIVISION PROTEIN CDP1, CHLOROPLASTIC-RELATED"/>
    <property type="match status" value="1"/>
</dbReference>
<protein>
    <submittedName>
        <fullName evidence="4">Uncharacterized protein</fullName>
    </submittedName>
</protein>